<evidence type="ECO:0000256" key="9">
    <source>
        <dbReference type="ARBA" id="ARBA00023277"/>
    </source>
</evidence>
<feature type="domain" description="NAD-dependent epimerase/dehydratase" evidence="11">
    <location>
        <begin position="12"/>
        <end position="252"/>
    </location>
</feature>
<dbReference type="CDD" id="cd05247">
    <property type="entry name" value="UDP_G4E_1_SDR_e"/>
    <property type="match status" value="1"/>
</dbReference>
<keyword evidence="9 10" id="KW-0119">Carbohydrate metabolism</keyword>
<dbReference type="Proteomes" id="UP000530564">
    <property type="component" value="Unassembled WGS sequence"/>
</dbReference>
<comment type="pathway">
    <text evidence="3 10">Carbohydrate metabolism; galactose metabolism.</text>
</comment>
<evidence type="ECO:0000256" key="10">
    <source>
        <dbReference type="RuleBase" id="RU366046"/>
    </source>
</evidence>
<evidence type="ECO:0000256" key="3">
    <source>
        <dbReference type="ARBA" id="ARBA00004947"/>
    </source>
</evidence>
<sequence>MAIDARRTKPAILVTGGAGYIGSHAVLELLDAGYPTVVIDNLVTGFRWAVDPRATFVAGAIEDDALVRRTIHEHGVGGVLHFAGSTVAPESVADPLKYYRNNTAASRALLESVIGEGVRHFVFSSTAAVYGVTPERPVTERDRVEPETPYGRSKLMTERMLADVAAATADFNYCALRYFNVAGADALGRAGPSGIGATHLMKAAVEVAVGKRDALIVHGDDFATHDGTGVRDYIHVSDLAAVHILALQRLFDEPGVSHVLNCGYGRGHSVLDVVGAVSAAAGRQIPYVIGGRRPGDLGSVIADNARIRTEFAWRPRFDKLSVIVADALRWEQELERRRA</sequence>
<comment type="subunit">
    <text evidence="10">Homodimer.</text>
</comment>
<keyword evidence="8 10" id="KW-0413">Isomerase</keyword>
<protein>
    <recommendedName>
        <fullName evidence="6 10">UDP-glucose 4-epimerase</fullName>
        <ecNumber evidence="5 10">5.1.3.2</ecNumber>
    </recommendedName>
</protein>
<dbReference type="EC" id="5.1.3.2" evidence="5 10"/>
<dbReference type="EMBL" id="JACIDK010000003">
    <property type="protein sequence ID" value="MBB3891669.1"/>
    <property type="molecule type" value="Genomic_DNA"/>
</dbReference>
<comment type="similarity">
    <text evidence="4 10">Belongs to the NAD(P)-dependent epimerase/dehydratase family.</text>
</comment>
<evidence type="ECO:0000256" key="2">
    <source>
        <dbReference type="ARBA" id="ARBA00001911"/>
    </source>
</evidence>
<dbReference type="PANTHER" id="PTHR43725">
    <property type="entry name" value="UDP-GLUCOSE 4-EPIMERASE"/>
    <property type="match status" value="1"/>
</dbReference>
<dbReference type="InterPro" id="IPR036291">
    <property type="entry name" value="NAD(P)-bd_dom_sf"/>
</dbReference>
<dbReference type="InterPro" id="IPR005886">
    <property type="entry name" value="UDP_G4E"/>
</dbReference>
<proteinExistence type="inferred from homology"/>
<reference evidence="12 13" key="1">
    <citation type="submission" date="2020-08" db="EMBL/GenBank/DDBJ databases">
        <title>Genomic Encyclopedia of Type Strains, Phase IV (KMG-IV): sequencing the most valuable type-strain genomes for metagenomic binning, comparative biology and taxonomic classification.</title>
        <authorList>
            <person name="Goeker M."/>
        </authorList>
    </citation>
    <scope>NUCLEOTIDE SEQUENCE [LARGE SCALE GENOMIC DNA]</scope>
    <source>
        <strain evidence="12 13">DSM 21793</strain>
    </source>
</reference>
<evidence type="ECO:0000313" key="13">
    <source>
        <dbReference type="Proteomes" id="UP000530564"/>
    </source>
</evidence>
<dbReference type="RefSeq" id="WP_183772971.1">
    <property type="nucleotide sequence ID" value="NZ_JACIDK010000003.1"/>
</dbReference>
<dbReference type="UniPathway" id="UPA00214"/>
<dbReference type="Gene3D" id="3.40.50.720">
    <property type="entry name" value="NAD(P)-binding Rossmann-like Domain"/>
    <property type="match status" value="1"/>
</dbReference>
<keyword evidence="7 10" id="KW-0520">NAD</keyword>
<dbReference type="GO" id="GO:0003978">
    <property type="term" value="F:UDP-glucose 4-epimerase activity"/>
    <property type="evidence" value="ECO:0007669"/>
    <property type="project" value="UniProtKB-UniRule"/>
</dbReference>
<evidence type="ECO:0000256" key="6">
    <source>
        <dbReference type="ARBA" id="ARBA00018569"/>
    </source>
</evidence>
<evidence type="ECO:0000256" key="8">
    <source>
        <dbReference type="ARBA" id="ARBA00023235"/>
    </source>
</evidence>
<comment type="caution">
    <text evidence="12">The sequence shown here is derived from an EMBL/GenBank/DDBJ whole genome shotgun (WGS) entry which is preliminary data.</text>
</comment>
<dbReference type="Gene3D" id="3.90.25.10">
    <property type="entry name" value="UDP-galactose 4-epimerase, domain 1"/>
    <property type="match status" value="1"/>
</dbReference>
<evidence type="ECO:0000313" key="12">
    <source>
        <dbReference type="EMBL" id="MBB3891669.1"/>
    </source>
</evidence>
<dbReference type="AlphaFoldDB" id="A0A840A103"/>
<gene>
    <name evidence="12" type="ORF">GGQ61_002397</name>
</gene>
<dbReference type="SUPFAM" id="SSF51735">
    <property type="entry name" value="NAD(P)-binding Rossmann-fold domains"/>
    <property type="match status" value="1"/>
</dbReference>
<dbReference type="GO" id="GO:0033499">
    <property type="term" value="P:galactose catabolic process via UDP-galactose, Leloir pathway"/>
    <property type="evidence" value="ECO:0007669"/>
    <property type="project" value="TreeGrafter"/>
</dbReference>
<dbReference type="PANTHER" id="PTHR43725:SF53">
    <property type="entry name" value="UDP-ARABINOSE 4-EPIMERASE 1"/>
    <property type="match status" value="1"/>
</dbReference>
<accession>A0A840A103</accession>
<evidence type="ECO:0000256" key="7">
    <source>
        <dbReference type="ARBA" id="ARBA00023027"/>
    </source>
</evidence>
<organism evidence="12 13">
    <name type="scientific">Phenylobacterium haematophilum</name>
    <dbReference type="NCBI Taxonomy" id="98513"/>
    <lineage>
        <taxon>Bacteria</taxon>
        <taxon>Pseudomonadati</taxon>
        <taxon>Pseudomonadota</taxon>
        <taxon>Alphaproteobacteria</taxon>
        <taxon>Caulobacterales</taxon>
        <taxon>Caulobacteraceae</taxon>
        <taxon>Phenylobacterium</taxon>
    </lineage>
</organism>
<dbReference type="InterPro" id="IPR001509">
    <property type="entry name" value="Epimerase_deHydtase"/>
</dbReference>
<evidence type="ECO:0000256" key="5">
    <source>
        <dbReference type="ARBA" id="ARBA00013189"/>
    </source>
</evidence>
<dbReference type="Pfam" id="PF01370">
    <property type="entry name" value="Epimerase"/>
    <property type="match status" value="1"/>
</dbReference>
<comment type="catalytic activity">
    <reaction evidence="1 10">
        <text>UDP-alpha-D-glucose = UDP-alpha-D-galactose</text>
        <dbReference type="Rhea" id="RHEA:22168"/>
        <dbReference type="ChEBI" id="CHEBI:58885"/>
        <dbReference type="ChEBI" id="CHEBI:66914"/>
        <dbReference type="EC" id="5.1.3.2"/>
    </reaction>
</comment>
<keyword evidence="13" id="KW-1185">Reference proteome</keyword>
<evidence type="ECO:0000259" key="11">
    <source>
        <dbReference type="Pfam" id="PF01370"/>
    </source>
</evidence>
<evidence type="ECO:0000256" key="4">
    <source>
        <dbReference type="ARBA" id="ARBA00007637"/>
    </source>
</evidence>
<comment type="cofactor">
    <cofactor evidence="2 10">
        <name>NAD(+)</name>
        <dbReference type="ChEBI" id="CHEBI:57540"/>
    </cofactor>
</comment>
<dbReference type="NCBIfam" id="TIGR01179">
    <property type="entry name" value="galE"/>
    <property type="match status" value="1"/>
</dbReference>
<name>A0A840A103_9CAUL</name>
<evidence type="ECO:0000256" key="1">
    <source>
        <dbReference type="ARBA" id="ARBA00000083"/>
    </source>
</evidence>